<accession>A0A8J3FJK0</accession>
<comment type="caution">
    <text evidence="2">The sequence shown here is derived from an EMBL/GenBank/DDBJ whole genome shotgun (WGS) entry which is preliminary data.</text>
</comment>
<gene>
    <name evidence="2" type="ORF">GCM10010124_33460</name>
</gene>
<dbReference type="Proteomes" id="UP000662200">
    <property type="component" value="Unassembled WGS sequence"/>
</dbReference>
<protein>
    <submittedName>
        <fullName evidence="2">Uncharacterized protein</fullName>
    </submittedName>
</protein>
<proteinExistence type="predicted"/>
<feature type="transmembrane region" description="Helical" evidence="1">
    <location>
        <begin position="20"/>
        <end position="44"/>
    </location>
</feature>
<dbReference type="RefSeq" id="WP_189115282.1">
    <property type="nucleotide sequence ID" value="NZ_BMQC01000013.1"/>
</dbReference>
<sequence>MTASGPPPATGARDDRGASLVEVLVASGLMMVVSALVTSGIVTMSRSLSQVEGMNQAQARSGLAFARLDGEVRYASDIAPPAVVSGVPTVTYYVPVSAGGNQCRQWRLAGDRLERRGWPAGRPASGGWQLIADGVAASGAEAGQVGPFRRHAPETANGHQRLELRVRSSGGGGVGAAARETAITFTAWNSVEGLAGAGACTIESR</sequence>
<reference evidence="2" key="1">
    <citation type="journal article" date="2014" name="Int. J. Syst. Evol. Microbiol.">
        <title>Complete genome sequence of Corynebacterium casei LMG S-19264T (=DSM 44701T), isolated from a smear-ripened cheese.</title>
        <authorList>
            <consortium name="US DOE Joint Genome Institute (JGI-PGF)"/>
            <person name="Walter F."/>
            <person name="Albersmeier A."/>
            <person name="Kalinowski J."/>
            <person name="Ruckert C."/>
        </authorList>
    </citation>
    <scope>NUCLEOTIDE SEQUENCE</scope>
    <source>
        <strain evidence="2">JCM 3091</strain>
    </source>
</reference>
<dbReference type="AlphaFoldDB" id="A0A8J3FJK0"/>
<name>A0A8J3FJK0_9ACTN</name>
<keyword evidence="1" id="KW-0812">Transmembrane</keyword>
<reference evidence="2" key="2">
    <citation type="submission" date="2020-09" db="EMBL/GenBank/DDBJ databases">
        <authorList>
            <person name="Sun Q."/>
            <person name="Ohkuma M."/>
        </authorList>
    </citation>
    <scope>NUCLEOTIDE SEQUENCE</scope>
    <source>
        <strain evidence="2">JCM 3091</strain>
    </source>
</reference>
<evidence type="ECO:0000256" key="1">
    <source>
        <dbReference type="SAM" id="Phobius"/>
    </source>
</evidence>
<keyword evidence="1" id="KW-0472">Membrane</keyword>
<keyword evidence="1" id="KW-1133">Transmembrane helix</keyword>
<evidence type="ECO:0000313" key="2">
    <source>
        <dbReference type="EMBL" id="GGK37936.1"/>
    </source>
</evidence>
<keyword evidence="3" id="KW-1185">Reference proteome</keyword>
<dbReference type="EMBL" id="BMQC01000013">
    <property type="protein sequence ID" value="GGK37936.1"/>
    <property type="molecule type" value="Genomic_DNA"/>
</dbReference>
<organism evidence="2 3">
    <name type="scientific">Pilimelia terevasa</name>
    <dbReference type="NCBI Taxonomy" id="53372"/>
    <lineage>
        <taxon>Bacteria</taxon>
        <taxon>Bacillati</taxon>
        <taxon>Actinomycetota</taxon>
        <taxon>Actinomycetes</taxon>
        <taxon>Micromonosporales</taxon>
        <taxon>Micromonosporaceae</taxon>
        <taxon>Pilimelia</taxon>
    </lineage>
</organism>
<evidence type="ECO:0000313" key="3">
    <source>
        <dbReference type="Proteomes" id="UP000662200"/>
    </source>
</evidence>